<accession>A0A9D0Z430</accession>
<dbReference type="AlphaFoldDB" id="A0A9D0Z430"/>
<evidence type="ECO:0000313" key="2">
    <source>
        <dbReference type="EMBL" id="HIQ68618.1"/>
    </source>
</evidence>
<dbReference type="Pfam" id="PF11193">
    <property type="entry name" value="DUF2812"/>
    <property type="match status" value="1"/>
</dbReference>
<keyword evidence="1" id="KW-0812">Transmembrane</keyword>
<feature type="transmembrane region" description="Helical" evidence="1">
    <location>
        <begin position="203"/>
        <end position="225"/>
    </location>
</feature>
<feature type="transmembrane region" description="Helical" evidence="1">
    <location>
        <begin position="173"/>
        <end position="191"/>
    </location>
</feature>
<dbReference type="InterPro" id="IPR021359">
    <property type="entry name" value="DUF2812"/>
</dbReference>
<dbReference type="EMBL" id="DVFK01000118">
    <property type="protein sequence ID" value="HIQ68618.1"/>
    <property type="molecule type" value="Genomic_DNA"/>
</dbReference>
<evidence type="ECO:0000256" key="1">
    <source>
        <dbReference type="SAM" id="Phobius"/>
    </source>
</evidence>
<keyword evidence="1" id="KW-0472">Membrane</keyword>
<reference evidence="2" key="2">
    <citation type="journal article" date="2021" name="PeerJ">
        <title>Extensive microbial diversity within the chicken gut microbiome revealed by metagenomics and culture.</title>
        <authorList>
            <person name="Gilroy R."/>
            <person name="Ravi A."/>
            <person name="Getino M."/>
            <person name="Pursley I."/>
            <person name="Horton D.L."/>
            <person name="Alikhan N.F."/>
            <person name="Baker D."/>
            <person name="Gharbi K."/>
            <person name="Hall N."/>
            <person name="Watson M."/>
            <person name="Adriaenssens E.M."/>
            <person name="Foster-Nyarko E."/>
            <person name="Jarju S."/>
            <person name="Secka A."/>
            <person name="Antonio M."/>
            <person name="Oren A."/>
            <person name="Chaudhuri R.R."/>
            <person name="La Ragione R."/>
            <person name="Hildebrand F."/>
            <person name="Pallen M.J."/>
        </authorList>
    </citation>
    <scope>NUCLEOTIDE SEQUENCE</scope>
    <source>
        <strain evidence="2">13361</strain>
    </source>
</reference>
<name>A0A9D0Z430_9FIRM</name>
<gene>
    <name evidence="2" type="ORF">IAB74_08940</name>
</gene>
<proteinExistence type="predicted"/>
<dbReference type="Proteomes" id="UP000886796">
    <property type="component" value="Unassembled WGS sequence"/>
</dbReference>
<keyword evidence="1" id="KW-1133">Transmembrane helix</keyword>
<reference evidence="2" key="1">
    <citation type="submission" date="2020-10" db="EMBL/GenBank/DDBJ databases">
        <authorList>
            <person name="Gilroy R."/>
        </authorList>
    </citation>
    <scope>NUCLEOTIDE SEQUENCE</scope>
    <source>
        <strain evidence="2">13361</strain>
    </source>
</reference>
<sequence length="227" mass="26562">MLNKKVRLELHVFLDRDGLCRHLEKMAQKGWLVEKIGSLMWTYRRISPQKLKFALYYSPTADEENAEALEKQNAFYEMCRHDGWEFACADWGMQIFYNQRPDPVPLETEPALEVDRIHTTAMCWLVPYWLITIPFFVLGIYQQLKRYRNLLAMAAVQGVEIPGMDPMWVADRVVLGLMYLSSIVAYFRWYFRAKKAAREGVFLNPSGTFRPVLVVCLAALVWSLLRL</sequence>
<feature type="transmembrane region" description="Helical" evidence="1">
    <location>
        <begin position="121"/>
        <end position="141"/>
    </location>
</feature>
<organism evidence="2 3">
    <name type="scientific">Candidatus Faecousia excrementigallinarum</name>
    <dbReference type="NCBI Taxonomy" id="2840806"/>
    <lineage>
        <taxon>Bacteria</taxon>
        <taxon>Bacillati</taxon>
        <taxon>Bacillota</taxon>
        <taxon>Clostridia</taxon>
        <taxon>Eubacteriales</taxon>
        <taxon>Oscillospiraceae</taxon>
        <taxon>Faecousia</taxon>
    </lineage>
</organism>
<protein>
    <submittedName>
        <fullName evidence="2">DUF2812 domain-containing protein</fullName>
    </submittedName>
</protein>
<evidence type="ECO:0000313" key="3">
    <source>
        <dbReference type="Proteomes" id="UP000886796"/>
    </source>
</evidence>
<comment type="caution">
    <text evidence="2">The sequence shown here is derived from an EMBL/GenBank/DDBJ whole genome shotgun (WGS) entry which is preliminary data.</text>
</comment>